<feature type="transmembrane region" description="Helical" evidence="7">
    <location>
        <begin position="74"/>
        <end position="94"/>
    </location>
</feature>
<comment type="similarity">
    <text evidence="2 7">Belongs to the FHIPEP (flagella/HR/invasion proteins export pore) family.</text>
</comment>
<dbReference type="PATRIC" id="fig|123899.6.peg.3466"/>
<keyword evidence="4 7" id="KW-0812">Transmembrane</keyword>
<evidence type="ECO:0000313" key="8">
    <source>
        <dbReference type="EMBL" id="SAI72941.1"/>
    </source>
</evidence>
<feature type="transmembrane region" description="Helical" evidence="7">
    <location>
        <begin position="282"/>
        <end position="302"/>
    </location>
</feature>
<dbReference type="InterPro" id="IPR001712">
    <property type="entry name" value="T3SS_FHIPEP"/>
</dbReference>
<dbReference type="OrthoDB" id="9759185at2"/>
<organism evidence="8 9">
    <name type="scientific">Bordetella trematum</name>
    <dbReference type="NCBI Taxonomy" id="123899"/>
    <lineage>
        <taxon>Bacteria</taxon>
        <taxon>Pseudomonadati</taxon>
        <taxon>Pseudomonadota</taxon>
        <taxon>Betaproteobacteria</taxon>
        <taxon>Burkholderiales</taxon>
        <taxon>Alcaligenaceae</taxon>
        <taxon>Bordetella</taxon>
    </lineage>
</organism>
<feature type="transmembrane region" description="Helical" evidence="7">
    <location>
        <begin position="18"/>
        <end position="37"/>
    </location>
</feature>
<dbReference type="Gene3D" id="3.40.30.60">
    <property type="entry name" value="FHIPEP family, domain 1"/>
    <property type="match status" value="1"/>
</dbReference>
<keyword evidence="7" id="KW-1005">Bacterial flagellum biogenesis</keyword>
<keyword evidence="5 7" id="KW-1133">Transmembrane helix</keyword>
<dbReference type="GO" id="GO:0044780">
    <property type="term" value="P:bacterial-type flagellum assembly"/>
    <property type="evidence" value="ECO:0007669"/>
    <property type="project" value="InterPro"/>
</dbReference>
<keyword evidence="7" id="KW-0653">Protein transport</keyword>
<evidence type="ECO:0000256" key="2">
    <source>
        <dbReference type="ARBA" id="ARBA00008835"/>
    </source>
</evidence>
<keyword evidence="3 7" id="KW-1003">Cell membrane</keyword>
<dbReference type="PANTHER" id="PTHR30161">
    <property type="entry name" value="FLAGELLAR EXPORT PROTEIN, MEMBRANE FLHA SUBUNIT-RELATED"/>
    <property type="match status" value="1"/>
</dbReference>
<dbReference type="KEGG" id="btrm:SAMEA390648703466"/>
<evidence type="ECO:0000256" key="6">
    <source>
        <dbReference type="ARBA" id="ARBA00023136"/>
    </source>
</evidence>
<name>A0A157RXL8_9BORD</name>
<dbReference type="InterPro" id="IPR006301">
    <property type="entry name" value="FlhA"/>
</dbReference>
<comment type="subcellular location">
    <subcellularLocation>
        <location evidence="1 7">Cell membrane</location>
        <topology evidence="1 7">Multi-pass membrane protein</topology>
    </subcellularLocation>
</comment>
<dbReference type="EMBL" id="LT546645">
    <property type="protein sequence ID" value="SAI72941.1"/>
    <property type="molecule type" value="Genomic_DNA"/>
</dbReference>
<proteinExistence type="inferred from homology"/>
<feature type="transmembrane region" description="Helical" evidence="7">
    <location>
        <begin position="43"/>
        <end position="62"/>
    </location>
</feature>
<gene>
    <name evidence="7 8" type="primary">flhA</name>
    <name evidence="8" type="ORF">SAMEA3906487_03466</name>
</gene>
<dbReference type="InterPro" id="IPR025505">
    <property type="entry name" value="FHIPEP_CS"/>
</dbReference>
<sequence length="705" mass="75283">MGALLTLLKTQGAANARMLAGPVLIVLVLGMMVLPLPTFLLDLLFTFNIALSIMILLVAMFTRKALDFAAFPSVLLFATLLRLSLNVASTRVVLLHGHEGPDAAGKVIEAFGHFLVGGNFTVGLIIFVILTIINFIVITKGAGRIAEVGARFTLDAMPGKQMAIDADLNAGLIGEDEARKRRAEVSQESDFYGSMDGASKFVRGDAVAGLLIMVINVVAGLIVGVAQHDMSVGESARVYTLLTIGDGLVAQIPALVISTAAGVVVSRVATDQDVGQQILGQLFSNPHVMYLTAGIIGIMGLIPNMPHLAFLTLSAALGGIGYALSKRERLRVQEQAQERPQVEAQAQAAAAEASWDDVTMVDPLGLEVGYRLIPLVDHAQNGELLHRIRSLRKKFAQDVGFLPPVVHIRDNLELKPNDYRILLSGVEIGRGVAMPGQWLAIDPGGVSGPLQGAATTDPAFGLPAVWIDNGQRDQAQVLGYTVVDASTVVATHLNHLMHRHGANLLGRQEVQQLLERLGNEAPKLVEDFVPKMLSLTTLQKVLQGLLAEEVPIRDMRSIIDTLSEHAPRLAAQAGAVGGQPDVQELIALTRRALGRAITQQWFPGDGELRVIGLDVKLERVLSQALATSGGLEPGLAETLLRETEAAVQRQESQGNAPVLLVSSPLRAPLARFLRHHLPQLGVLSNAEIPDERVVRVTALIGGSGE</sequence>
<dbReference type="GO" id="GO:0009306">
    <property type="term" value="P:protein secretion"/>
    <property type="evidence" value="ECO:0007669"/>
    <property type="project" value="InterPro"/>
</dbReference>
<comment type="function">
    <text evidence="7">Required for formation of the rod structure of the flagellar apparatus. Together with FliI and FliH, may constitute the export apparatus of flagellin.</text>
</comment>
<accession>A0A157RXL8</accession>
<dbReference type="eggNOG" id="COG1298">
    <property type="taxonomic scope" value="Bacteria"/>
</dbReference>
<keyword evidence="8" id="KW-0966">Cell projection</keyword>
<keyword evidence="8" id="KW-0282">Flagellum</keyword>
<dbReference type="Gene3D" id="3.40.50.12790">
    <property type="entry name" value="FHIPEP family, domain 4"/>
    <property type="match status" value="1"/>
</dbReference>
<keyword evidence="6 7" id="KW-0472">Membrane</keyword>
<keyword evidence="7" id="KW-0813">Transport</keyword>
<dbReference type="Proteomes" id="UP000076825">
    <property type="component" value="Chromosome 1"/>
</dbReference>
<dbReference type="GeneID" id="56589297"/>
<dbReference type="PIRSF" id="PIRSF005419">
    <property type="entry name" value="FlhA"/>
    <property type="match status" value="1"/>
</dbReference>
<evidence type="ECO:0000256" key="4">
    <source>
        <dbReference type="ARBA" id="ARBA00022692"/>
    </source>
</evidence>
<evidence type="ECO:0000256" key="3">
    <source>
        <dbReference type="ARBA" id="ARBA00022475"/>
    </source>
</evidence>
<dbReference type="RefSeq" id="WP_025515866.1">
    <property type="nucleotide sequence ID" value="NZ_CP016340.1"/>
</dbReference>
<dbReference type="PRINTS" id="PR00949">
    <property type="entry name" value="TYPE3IMAPROT"/>
</dbReference>
<keyword evidence="9" id="KW-1185">Reference proteome</keyword>
<dbReference type="PROSITE" id="PS00994">
    <property type="entry name" value="FHIPEP"/>
    <property type="match status" value="1"/>
</dbReference>
<keyword evidence="7" id="KW-1006">Bacterial flagellum protein export</keyword>
<dbReference type="STRING" id="123899.SAMEA3906487_03466"/>
<dbReference type="NCBIfam" id="TIGR01398">
    <property type="entry name" value="FlhA"/>
    <property type="match status" value="1"/>
</dbReference>
<feature type="transmembrane region" description="Helical" evidence="7">
    <location>
        <begin position="207"/>
        <end position="228"/>
    </location>
</feature>
<dbReference type="PANTHER" id="PTHR30161:SF1">
    <property type="entry name" value="FLAGELLAR BIOSYNTHESIS PROTEIN FLHA-RELATED"/>
    <property type="match status" value="1"/>
</dbReference>
<feature type="transmembrane region" description="Helical" evidence="7">
    <location>
        <begin position="248"/>
        <end position="270"/>
    </location>
</feature>
<evidence type="ECO:0000256" key="1">
    <source>
        <dbReference type="ARBA" id="ARBA00004651"/>
    </source>
</evidence>
<reference evidence="8 9" key="1">
    <citation type="submission" date="2016-04" db="EMBL/GenBank/DDBJ databases">
        <authorList>
            <consortium name="Pathogen Informatics"/>
        </authorList>
    </citation>
    <scope>NUCLEOTIDE SEQUENCE [LARGE SCALE GENOMIC DNA]</scope>
    <source>
        <strain evidence="8 9">H044680328</strain>
    </source>
</reference>
<dbReference type="InterPro" id="IPR042194">
    <property type="entry name" value="FHIPEP_1"/>
</dbReference>
<dbReference type="AlphaFoldDB" id="A0A157RXL8"/>
<dbReference type="InterPro" id="IPR042193">
    <property type="entry name" value="FHIPEP_3"/>
</dbReference>
<dbReference type="InterPro" id="IPR042196">
    <property type="entry name" value="FHIPEP_4"/>
</dbReference>
<evidence type="ECO:0000313" key="9">
    <source>
        <dbReference type="Proteomes" id="UP000076825"/>
    </source>
</evidence>
<dbReference type="Pfam" id="PF00771">
    <property type="entry name" value="FHIPEP"/>
    <property type="match status" value="1"/>
</dbReference>
<evidence type="ECO:0000256" key="7">
    <source>
        <dbReference type="RuleBase" id="RU364093"/>
    </source>
</evidence>
<evidence type="ECO:0000256" key="5">
    <source>
        <dbReference type="ARBA" id="ARBA00022989"/>
    </source>
</evidence>
<protein>
    <recommendedName>
        <fullName evidence="7">Flagellar biosynthesis protein FlhA</fullName>
    </recommendedName>
</protein>
<keyword evidence="8" id="KW-0969">Cilium</keyword>
<dbReference type="Gene3D" id="1.10.8.540">
    <property type="entry name" value="FHIPEP family, domain 3"/>
    <property type="match status" value="1"/>
</dbReference>
<dbReference type="GO" id="GO:0005886">
    <property type="term" value="C:plasma membrane"/>
    <property type="evidence" value="ECO:0007669"/>
    <property type="project" value="UniProtKB-SubCell"/>
</dbReference>
<feature type="transmembrane region" description="Helical" evidence="7">
    <location>
        <begin position="114"/>
        <end position="137"/>
    </location>
</feature>